<evidence type="ECO:0000256" key="1">
    <source>
        <dbReference type="SAM" id="MobiDB-lite"/>
    </source>
</evidence>
<feature type="region of interest" description="Disordered" evidence="1">
    <location>
        <begin position="542"/>
        <end position="568"/>
    </location>
</feature>
<sequence>MDSSYHHTGCDLSRSSHERLADYSKRRAASDGSTICIAQTAMGLLDDDDPFENLKSFPLSRPCDSREKKLGVALSTAEFLLSLPIEISREPVVSGVPSSANLSNASLNTSKKIFCMSPHKPDGKLSCSDRLRLSMTSVLTEDTMSELNLVPPAAQQPISSNTDSCGERTEEAGGSVTINFSLRRTTDKKKECKRGPLRKQHSSSEWLHHSLQCLMIDGSIESQEGGSNRRHPPQRSCSSVSLPNSRVLRPQAEDSRQVLNGTKGLLKEKMASGLPNEKATNSTSRKSLSGRSQLPSKSQSLRIRRGLSPVRTASRKWSSQTSLESLLKTAKERSNAKASSNFKAASDHGTTPRSPKTKTTVLLTRLHASTNSLLNAKNHSLLSDSMKAPTLTRKTSGAGNMRGRTLSPPPRKSHTGKIQATPAVDPRKALAREASTSKLATLAMLNRSSSSFRNFPDDAALSRIQQDVPTSERKKSARRRMSVSPVRGRPQKVSSARVTPKRDKSLHPLDSASNHELRTPLKKARFGSHNNLSAMVAMGPPLPLTNQGATTRRPTLARSSSSKRDLQQMSRVQHRRYVGEALQSSNLDSSAHSFVTGSRIVRY</sequence>
<feature type="compositionally biased region" description="Polar residues" evidence="1">
    <location>
        <begin position="278"/>
        <end position="301"/>
    </location>
</feature>
<evidence type="ECO:0000313" key="3">
    <source>
        <dbReference type="Proteomes" id="UP001153069"/>
    </source>
</evidence>
<dbReference type="AlphaFoldDB" id="A0A9N8DTG1"/>
<feature type="compositionally biased region" description="Basic and acidic residues" evidence="1">
    <location>
        <begin position="500"/>
        <end position="515"/>
    </location>
</feature>
<evidence type="ECO:0000313" key="2">
    <source>
        <dbReference type="EMBL" id="CAB9505639.1"/>
    </source>
</evidence>
<name>A0A9N8DTG1_9STRA</name>
<reference evidence="2" key="1">
    <citation type="submission" date="2020-06" db="EMBL/GenBank/DDBJ databases">
        <authorList>
            <consortium name="Plant Systems Biology data submission"/>
        </authorList>
    </citation>
    <scope>NUCLEOTIDE SEQUENCE</scope>
    <source>
        <strain evidence="2">D6</strain>
    </source>
</reference>
<feature type="region of interest" description="Disordered" evidence="1">
    <location>
        <begin position="154"/>
        <end position="177"/>
    </location>
</feature>
<comment type="caution">
    <text evidence="2">The sequence shown here is derived from an EMBL/GenBank/DDBJ whole genome shotgun (WGS) entry which is preliminary data.</text>
</comment>
<keyword evidence="3" id="KW-1185">Reference proteome</keyword>
<feature type="region of interest" description="Disordered" evidence="1">
    <location>
        <begin position="463"/>
        <end position="515"/>
    </location>
</feature>
<dbReference type="Proteomes" id="UP001153069">
    <property type="component" value="Unassembled WGS sequence"/>
</dbReference>
<feature type="compositionally biased region" description="Polar residues" evidence="1">
    <location>
        <begin position="315"/>
        <end position="324"/>
    </location>
</feature>
<feature type="region of interest" description="Disordered" evidence="1">
    <location>
        <begin position="221"/>
        <end position="358"/>
    </location>
</feature>
<feature type="region of interest" description="Disordered" evidence="1">
    <location>
        <begin position="380"/>
        <end position="427"/>
    </location>
</feature>
<accession>A0A9N8DTG1</accession>
<feature type="compositionally biased region" description="Polar residues" evidence="1">
    <location>
        <begin position="544"/>
        <end position="560"/>
    </location>
</feature>
<organism evidence="2 3">
    <name type="scientific">Seminavis robusta</name>
    <dbReference type="NCBI Taxonomy" id="568900"/>
    <lineage>
        <taxon>Eukaryota</taxon>
        <taxon>Sar</taxon>
        <taxon>Stramenopiles</taxon>
        <taxon>Ochrophyta</taxon>
        <taxon>Bacillariophyta</taxon>
        <taxon>Bacillariophyceae</taxon>
        <taxon>Bacillariophycidae</taxon>
        <taxon>Naviculales</taxon>
        <taxon>Naviculaceae</taxon>
        <taxon>Seminavis</taxon>
    </lineage>
</organism>
<proteinExistence type="predicted"/>
<dbReference type="EMBL" id="CAICTM010000237">
    <property type="protein sequence ID" value="CAB9505639.1"/>
    <property type="molecule type" value="Genomic_DNA"/>
</dbReference>
<protein>
    <submittedName>
        <fullName evidence="2">Uncharacterized protein</fullName>
    </submittedName>
</protein>
<feature type="compositionally biased region" description="Polar residues" evidence="1">
    <location>
        <begin position="348"/>
        <end position="358"/>
    </location>
</feature>
<feature type="compositionally biased region" description="Polar residues" evidence="1">
    <location>
        <begin position="235"/>
        <end position="244"/>
    </location>
</feature>
<gene>
    <name evidence="2" type="ORF">SEMRO_238_G095550.1</name>
</gene>